<comment type="function">
    <text evidence="3 6">Allows the formation of correctly charged Asn-tRNA(Asn) or Gln-tRNA(Gln) through the transamidation of misacylated Asp-tRNA(Asn) or Glu-tRNA(Gln) in organisms which lack either or both of asparaginyl-tRNA or glutaminyl-tRNA synthetases. The reaction takes place in the presence of glutamine and ATP through an activated phospho-Asp-tRNA(Asn) or phospho-Glu-tRNA(Gln).</text>
</comment>
<keyword evidence="6" id="KW-0436">Ligase</keyword>
<evidence type="ECO:0000256" key="6">
    <source>
        <dbReference type="HAMAP-Rule" id="MF_00122"/>
    </source>
</evidence>
<dbReference type="Proteomes" id="UP000095255">
    <property type="component" value="Unassembled WGS sequence"/>
</dbReference>
<evidence type="ECO:0000256" key="1">
    <source>
        <dbReference type="ARBA" id="ARBA00010757"/>
    </source>
</evidence>
<evidence type="ECO:0000313" key="8">
    <source>
        <dbReference type="Proteomes" id="UP000095255"/>
    </source>
</evidence>
<dbReference type="PANTHER" id="PTHR15004">
    <property type="entry name" value="GLUTAMYL-TRNA(GLN) AMIDOTRANSFERASE SUBUNIT C, MITOCHONDRIAL"/>
    <property type="match status" value="1"/>
</dbReference>
<dbReference type="GO" id="GO:0070681">
    <property type="term" value="P:glutaminyl-tRNAGln biosynthesis via transamidation"/>
    <property type="evidence" value="ECO:0007669"/>
    <property type="project" value="TreeGrafter"/>
</dbReference>
<keyword evidence="7" id="KW-0808">Transferase</keyword>
<evidence type="ECO:0000256" key="5">
    <source>
        <dbReference type="ARBA" id="ARBA00047913"/>
    </source>
</evidence>
<evidence type="ECO:0000256" key="3">
    <source>
        <dbReference type="ARBA" id="ARBA00024799"/>
    </source>
</evidence>
<comment type="caution">
    <text evidence="7">The sequence shown here is derived from an EMBL/GenBank/DDBJ whole genome shotgun (WGS) entry which is preliminary data.</text>
</comment>
<dbReference type="GO" id="GO:0006450">
    <property type="term" value="P:regulation of translational fidelity"/>
    <property type="evidence" value="ECO:0007669"/>
    <property type="project" value="InterPro"/>
</dbReference>
<dbReference type="OrthoDB" id="9813938at2"/>
<keyword evidence="6" id="KW-0547">Nucleotide-binding</keyword>
<evidence type="ECO:0000256" key="4">
    <source>
        <dbReference type="ARBA" id="ARBA00047380"/>
    </source>
</evidence>
<dbReference type="InterPro" id="IPR003837">
    <property type="entry name" value="GatC"/>
</dbReference>
<dbReference type="GO" id="GO:0005524">
    <property type="term" value="F:ATP binding"/>
    <property type="evidence" value="ECO:0007669"/>
    <property type="project" value="UniProtKB-KW"/>
</dbReference>
<dbReference type="EMBL" id="MJAT01000033">
    <property type="protein sequence ID" value="OEH85182.1"/>
    <property type="molecule type" value="Genomic_DNA"/>
</dbReference>
<protein>
    <recommendedName>
        <fullName evidence="6">Aspartyl/glutamyl-tRNA(Asn/Gln) amidotransferase subunit C</fullName>
        <shortName evidence="6">Asp/Glu-ADT subunit C</shortName>
        <ecNumber evidence="6">6.3.5.-</ecNumber>
    </recommendedName>
</protein>
<dbReference type="GO" id="GO:0006412">
    <property type="term" value="P:translation"/>
    <property type="evidence" value="ECO:0007669"/>
    <property type="project" value="UniProtKB-UniRule"/>
</dbReference>
<dbReference type="GO" id="GO:0050566">
    <property type="term" value="F:asparaginyl-tRNA synthase (glutamine-hydrolyzing) activity"/>
    <property type="evidence" value="ECO:0007669"/>
    <property type="project" value="RHEA"/>
</dbReference>
<gene>
    <name evidence="6" type="primary">gatC</name>
    <name evidence="7" type="ORF">BHU72_06115</name>
</gene>
<name>A0A1E5L4T9_9FIRM</name>
<dbReference type="InterPro" id="IPR036113">
    <property type="entry name" value="Asp/Glu-ADT_sf_sub_c"/>
</dbReference>
<keyword evidence="8" id="KW-1185">Reference proteome</keyword>
<proteinExistence type="inferred from homology"/>
<dbReference type="Pfam" id="PF02686">
    <property type="entry name" value="GatC"/>
    <property type="match status" value="1"/>
</dbReference>
<dbReference type="AlphaFoldDB" id="A0A1E5L4T9"/>
<evidence type="ECO:0000313" key="7">
    <source>
        <dbReference type="EMBL" id="OEH85182.1"/>
    </source>
</evidence>
<comment type="catalytic activity">
    <reaction evidence="4 6">
        <text>L-aspartyl-tRNA(Asn) + L-glutamine + ATP + H2O = L-asparaginyl-tRNA(Asn) + L-glutamate + ADP + phosphate + 2 H(+)</text>
        <dbReference type="Rhea" id="RHEA:14513"/>
        <dbReference type="Rhea" id="RHEA-COMP:9674"/>
        <dbReference type="Rhea" id="RHEA-COMP:9677"/>
        <dbReference type="ChEBI" id="CHEBI:15377"/>
        <dbReference type="ChEBI" id="CHEBI:15378"/>
        <dbReference type="ChEBI" id="CHEBI:29985"/>
        <dbReference type="ChEBI" id="CHEBI:30616"/>
        <dbReference type="ChEBI" id="CHEBI:43474"/>
        <dbReference type="ChEBI" id="CHEBI:58359"/>
        <dbReference type="ChEBI" id="CHEBI:78515"/>
        <dbReference type="ChEBI" id="CHEBI:78516"/>
        <dbReference type="ChEBI" id="CHEBI:456216"/>
    </reaction>
</comment>
<comment type="subunit">
    <text evidence="2 6">Heterotrimer of A, B and C subunits.</text>
</comment>
<reference evidence="7 8" key="1">
    <citation type="submission" date="2016-09" db="EMBL/GenBank/DDBJ databases">
        <title>Desulfuribacillus arsenicus sp. nov., an obligately anaerobic, dissimilatory arsenic- and antimonate-reducing bacterium isolated from anoxic sediments.</title>
        <authorList>
            <person name="Abin C.A."/>
            <person name="Hollibaugh J.T."/>
        </authorList>
    </citation>
    <scope>NUCLEOTIDE SEQUENCE [LARGE SCALE GENOMIC DNA]</scope>
    <source>
        <strain evidence="7 8">MLFW-2</strain>
    </source>
</reference>
<sequence length="95" mass="10751">MSITIKEVEHVANLARLQLSEQEQEKFTGQLNSILHLAEKINELSTDDVEPTSHVLDIKNVMRKDEVVPSLPREEALRNAPSNEDGHFKVPPIIE</sequence>
<dbReference type="SUPFAM" id="SSF141000">
    <property type="entry name" value="Glu-tRNAGln amidotransferase C subunit"/>
    <property type="match status" value="1"/>
</dbReference>
<dbReference type="HAMAP" id="MF_00122">
    <property type="entry name" value="GatC"/>
    <property type="match status" value="1"/>
</dbReference>
<dbReference type="RefSeq" id="WP_069702509.1">
    <property type="nucleotide sequence ID" value="NZ_MJAT01000033.1"/>
</dbReference>
<dbReference type="EC" id="6.3.5.-" evidence="6"/>
<dbReference type="GO" id="GO:0050567">
    <property type="term" value="F:glutaminyl-tRNA synthase (glutamine-hydrolyzing) activity"/>
    <property type="evidence" value="ECO:0007669"/>
    <property type="project" value="UniProtKB-UniRule"/>
</dbReference>
<keyword evidence="6" id="KW-0648">Protein biosynthesis</keyword>
<organism evidence="7 8">
    <name type="scientific">Desulfuribacillus stibiiarsenatis</name>
    <dbReference type="NCBI Taxonomy" id="1390249"/>
    <lineage>
        <taxon>Bacteria</taxon>
        <taxon>Bacillati</taxon>
        <taxon>Bacillota</taxon>
        <taxon>Desulfuribacillia</taxon>
        <taxon>Desulfuribacillales</taxon>
        <taxon>Desulfuribacillaceae</taxon>
        <taxon>Desulfuribacillus</taxon>
    </lineage>
</organism>
<dbReference type="NCBIfam" id="TIGR00135">
    <property type="entry name" value="gatC"/>
    <property type="match status" value="1"/>
</dbReference>
<dbReference type="GO" id="GO:0016740">
    <property type="term" value="F:transferase activity"/>
    <property type="evidence" value="ECO:0007669"/>
    <property type="project" value="UniProtKB-KW"/>
</dbReference>
<comment type="catalytic activity">
    <reaction evidence="5 6">
        <text>L-glutamyl-tRNA(Gln) + L-glutamine + ATP + H2O = L-glutaminyl-tRNA(Gln) + L-glutamate + ADP + phosphate + H(+)</text>
        <dbReference type="Rhea" id="RHEA:17521"/>
        <dbReference type="Rhea" id="RHEA-COMP:9681"/>
        <dbReference type="Rhea" id="RHEA-COMP:9684"/>
        <dbReference type="ChEBI" id="CHEBI:15377"/>
        <dbReference type="ChEBI" id="CHEBI:15378"/>
        <dbReference type="ChEBI" id="CHEBI:29985"/>
        <dbReference type="ChEBI" id="CHEBI:30616"/>
        <dbReference type="ChEBI" id="CHEBI:43474"/>
        <dbReference type="ChEBI" id="CHEBI:58359"/>
        <dbReference type="ChEBI" id="CHEBI:78520"/>
        <dbReference type="ChEBI" id="CHEBI:78521"/>
        <dbReference type="ChEBI" id="CHEBI:456216"/>
    </reaction>
</comment>
<dbReference type="STRING" id="1390249.BHU72_06115"/>
<accession>A0A1E5L4T9</accession>
<evidence type="ECO:0000256" key="2">
    <source>
        <dbReference type="ARBA" id="ARBA00011123"/>
    </source>
</evidence>
<dbReference type="PANTHER" id="PTHR15004:SF0">
    <property type="entry name" value="GLUTAMYL-TRNA(GLN) AMIDOTRANSFERASE SUBUNIT C, MITOCHONDRIAL"/>
    <property type="match status" value="1"/>
</dbReference>
<dbReference type="Gene3D" id="1.10.20.60">
    <property type="entry name" value="Glu-tRNAGln amidotransferase C subunit, N-terminal domain"/>
    <property type="match status" value="1"/>
</dbReference>
<comment type="similarity">
    <text evidence="1 6">Belongs to the GatC family.</text>
</comment>
<keyword evidence="6" id="KW-0067">ATP-binding</keyword>